<feature type="region of interest" description="Disordered" evidence="1">
    <location>
        <begin position="552"/>
        <end position="673"/>
    </location>
</feature>
<feature type="compositionally biased region" description="Acidic residues" evidence="1">
    <location>
        <begin position="612"/>
        <end position="624"/>
    </location>
</feature>
<dbReference type="Proteomes" id="UP001610335">
    <property type="component" value="Unassembled WGS sequence"/>
</dbReference>
<gene>
    <name evidence="2" type="ORF">BDW59DRAFT_93244</name>
</gene>
<feature type="compositionally biased region" description="Pro residues" evidence="1">
    <location>
        <begin position="561"/>
        <end position="570"/>
    </location>
</feature>
<organism evidence="2 3">
    <name type="scientific">Aspergillus cavernicola</name>
    <dbReference type="NCBI Taxonomy" id="176166"/>
    <lineage>
        <taxon>Eukaryota</taxon>
        <taxon>Fungi</taxon>
        <taxon>Dikarya</taxon>
        <taxon>Ascomycota</taxon>
        <taxon>Pezizomycotina</taxon>
        <taxon>Eurotiomycetes</taxon>
        <taxon>Eurotiomycetidae</taxon>
        <taxon>Eurotiales</taxon>
        <taxon>Aspergillaceae</taxon>
        <taxon>Aspergillus</taxon>
        <taxon>Aspergillus subgen. Nidulantes</taxon>
    </lineage>
</organism>
<feature type="compositionally biased region" description="Polar residues" evidence="1">
    <location>
        <begin position="639"/>
        <end position="649"/>
    </location>
</feature>
<sequence length="844" mass="92387">MTSSNGKVLETSDKAVVPPEQRGKAGKTSSIRWTVGLLVRLCIWYFLLTPFFRCPSNVSDLTESSPRICKPYLVAKSHIEPHVAPYYNTYGAPYVDLARPYVRVLNEKVYTPASTVAKQGYERYGAPALDRAQAYGQQHWDANVVPHIQIAKGKANDWYGVQVARHVEHIGVAVSPYYHKVHGAYWATLDGYVLPFCARYQPFIGKTYSSGQEILTTTVMPYAQSTWSSAIYLVNTSIWPKISSLYSENVEPQLVKIGQRLASYREGSRLRSVADEVESAAGYPAPSSSTIVESSGTQSPIASSVLEATPTPSLSPSELAAQLREKISSDLIIWKGRFASASEKGVEDLERRVVEIVETYLASGELTRGEQLVTALESAVGDQTSTIKRHISVLTESLPFEEAPEEEDIAVSELLKEVRNSAMSIRDRAHVLREWHVSFERGLVEKVSAAVNSTLAVLDNVRDLGLQEIGMRWAWMDGVTYKDWADYHALKAEFDDWKDTFREVGLQHARIEAAKELADDVLSHGMDLAEAAAKELARLKDVGRWKLAAREVSDDFDTRSEPPPALPKPTPAAEEDVSFESSETQQVPLEAEDSASDENSSPPVVEKRSEPDSESLESDEIQEFDEGRGAIAEDEELSDTTSEPTAFSEDSTDDEPKDRTEAHQNNAPFGAAAAAVIPDRAAVDSDDDADNMDFDAVVDAEATNLAEALSQSLGAEDPIVPPTPNHAPAEHKAVEDLLSQLLAGKDASFAEEILKKLHDIYETPQPSRESVPSEPLEDEYAASAASVSVVVDAQDNTESASTSSVLDVVEDLNSSKSPETIETEPTGATDSDETNEDQSTQNDL</sequence>
<feature type="compositionally biased region" description="Polar residues" evidence="1">
    <location>
        <begin position="794"/>
        <end position="805"/>
    </location>
</feature>
<dbReference type="EMBL" id="JBFXLS010000005">
    <property type="protein sequence ID" value="KAL2832847.1"/>
    <property type="molecule type" value="Genomic_DNA"/>
</dbReference>
<protein>
    <recommendedName>
        <fullName evidence="4">Transcription factor hoxa13</fullName>
    </recommendedName>
</protein>
<name>A0ABR4IZ69_9EURO</name>
<evidence type="ECO:0000313" key="2">
    <source>
        <dbReference type="EMBL" id="KAL2832847.1"/>
    </source>
</evidence>
<comment type="caution">
    <text evidence="2">The sequence shown here is derived from an EMBL/GenBank/DDBJ whole genome shotgun (WGS) entry which is preliminary data.</text>
</comment>
<feature type="region of interest" description="Disordered" evidence="1">
    <location>
        <begin position="794"/>
        <end position="844"/>
    </location>
</feature>
<evidence type="ECO:0000313" key="3">
    <source>
        <dbReference type="Proteomes" id="UP001610335"/>
    </source>
</evidence>
<reference evidence="2 3" key="1">
    <citation type="submission" date="2024-07" db="EMBL/GenBank/DDBJ databases">
        <title>Section-level genome sequencing and comparative genomics of Aspergillus sections Usti and Cavernicolus.</title>
        <authorList>
            <consortium name="Lawrence Berkeley National Laboratory"/>
            <person name="Nybo J.L."/>
            <person name="Vesth T.C."/>
            <person name="Theobald S."/>
            <person name="Frisvad J.C."/>
            <person name="Larsen T.O."/>
            <person name="Kjaerboelling I."/>
            <person name="Rothschild-Mancinelli K."/>
            <person name="Lyhne E.K."/>
            <person name="Kogle M.E."/>
            <person name="Barry K."/>
            <person name="Clum A."/>
            <person name="Na H."/>
            <person name="Ledsgaard L."/>
            <person name="Lin J."/>
            <person name="Lipzen A."/>
            <person name="Kuo A."/>
            <person name="Riley R."/>
            <person name="Mondo S."/>
            <person name="LaButti K."/>
            <person name="Haridas S."/>
            <person name="Pangalinan J."/>
            <person name="Salamov A.A."/>
            <person name="Simmons B.A."/>
            <person name="Magnuson J.K."/>
            <person name="Chen J."/>
            <person name="Drula E."/>
            <person name="Henrissat B."/>
            <person name="Wiebenga A."/>
            <person name="Lubbers R.J."/>
            <person name="Gomes A.C."/>
            <person name="Makela M.R."/>
            <person name="Stajich J."/>
            <person name="Grigoriev I.V."/>
            <person name="Mortensen U.H."/>
            <person name="De vries R.P."/>
            <person name="Baker S.E."/>
            <person name="Andersen M.R."/>
        </authorList>
    </citation>
    <scope>NUCLEOTIDE SEQUENCE [LARGE SCALE GENOMIC DNA]</scope>
    <source>
        <strain evidence="2 3">CBS 600.67</strain>
    </source>
</reference>
<feature type="region of interest" description="Disordered" evidence="1">
    <location>
        <begin position="1"/>
        <end position="24"/>
    </location>
</feature>
<proteinExistence type="predicted"/>
<accession>A0ABR4IZ69</accession>
<evidence type="ECO:0008006" key="4">
    <source>
        <dbReference type="Google" id="ProtNLM"/>
    </source>
</evidence>
<evidence type="ECO:0000256" key="1">
    <source>
        <dbReference type="SAM" id="MobiDB-lite"/>
    </source>
</evidence>
<keyword evidence="3" id="KW-1185">Reference proteome</keyword>
<dbReference type="PANTHER" id="PTHR23242:SF9">
    <property type="entry name" value="TRANSCRIPTION FACTOR HOXA13"/>
    <property type="match status" value="1"/>
</dbReference>
<feature type="region of interest" description="Disordered" evidence="1">
    <location>
        <begin position="759"/>
        <end position="782"/>
    </location>
</feature>
<dbReference type="PANTHER" id="PTHR23242">
    <property type="entry name" value="TRANSCRIPTION FACTOR HOXA13"/>
    <property type="match status" value="1"/>
</dbReference>